<dbReference type="GeneTree" id="ENSGT00940000154254"/>
<reference evidence="2" key="1">
    <citation type="submission" date="2025-08" db="UniProtKB">
        <authorList>
            <consortium name="Ensembl"/>
        </authorList>
    </citation>
    <scope>IDENTIFICATION</scope>
</reference>
<dbReference type="InterPro" id="IPR022150">
    <property type="entry name" value="AKNA_dom"/>
</dbReference>
<dbReference type="Proteomes" id="UP000694425">
    <property type="component" value="Unplaced"/>
</dbReference>
<dbReference type="InterPro" id="IPR052655">
    <property type="entry name" value="AKNA_Centrosome-Trans_reg"/>
</dbReference>
<feature type="domain" description="AKNA" evidence="1">
    <location>
        <begin position="1"/>
        <end position="38"/>
    </location>
</feature>
<dbReference type="PANTHER" id="PTHR21510">
    <property type="entry name" value="AKNA DOMAIN-CONTAINING PROTEIN"/>
    <property type="match status" value="1"/>
</dbReference>
<accession>A0A8C7EXL5</accession>
<sequence length="278" mass="31855">MCQKLKEQTDQLKTKVQEFSKSIVQDSPYLLQDKSLVIHFIHFTSMLTISRSGLKVYGILCTFYRKENTEKKGHRRTNCGRCPPAIQEKSLLANSIHSSDAGPSCSSLSGTGLQSNQREICGTKSHNSRRVCGKKPLEEFHYKYNMPGQNYLNPNERSAFVKLCFLNENKNSSPCKYIWRGELYTIMLLPSINNLKVFMTYNSDLATPSPHFHSCRIWGSKSLSNFGSIEETESEILNLSLDHALRTATILKETTDRMIRTIAEDLAKVKRWRNQLKY</sequence>
<proteinExistence type="predicted"/>
<evidence type="ECO:0000259" key="1">
    <source>
        <dbReference type="Pfam" id="PF12443"/>
    </source>
</evidence>
<reference evidence="2" key="2">
    <citation type="submission" date="2025-09" db="UniProtKB">
        <authorList>
            <consortium name="Ensembl"/>
        </authorList>
    </citation>
    <scope>IDENTIFICATION</scope>
</reference>
<dbReference type="Ensembl" id="ENSNVIT00000036025.1">
    <property type="protein sequence ID" value="ENSNVIP00000031108.1"/>
    <property type="gene ID" value="ENSNVIG00000023929.1"/>
</dbReference>
<organism evidence="2 3">
    <name type="scientific">Neovison vison</name>
    <name type="common">American mink</name>
    <name type="synonym">Mustela vison</name>
    <dbReference type="NCBI Taxonomy" id="452646"/>
    <lineage>
        <taxon>Eukaryota</taxon>
        <taxon>Metazoa</taxon>
        <taxon>Chordata</taxon>
        <taxon>Craniata</taxon>
        <taxon>Vertebrata</taxon>
        <taxon>Euteleostomi</taxon>
        <taxon>Mammalia</taxon>
        <taxon>Eutheria</taxon>
        <taxon>Laurasiatheria</taxon>
        <taxon>Carnivora</taxon>
        <taxon>Caniformia</taxon>
        <taxon>Musteloidea</taxon>
        <taxon>Mustelidae</taxon>
        <taxon>Mustelinae</taxon>
        <taxon>Neogale</taxon>
    </lineage>
</organism>
<dbReference type="AlphaFoldDB" id="A0A8C7EXL5"/>
<protein>
    <recommendedName>
        <fullName evidence="1">AKNA domain-containing protein</fullName>
    </recommendedName>
</protein>
<name>A0A8C7EXL5_NEOVI</name>
<dbReference type="PANTHER" id="PTHR21510:SF16">
    <property type="entry name" value="PROTEIN AKNAD1"/>
    <property type="match status" value="1"/>
</dbReference>
<evidence type="ECO:0000313" key="2">
    <source>
        <dbReference type="Ensembl" id="ENSNVIP00000031108.1"/>
    </source>
</evidence>
<evidence type="ECO:0000313" key="3">
    <source>
        <dbReference type="Proteomes" id="UP000694425"/>
    </source>
</evidence>
<keyword evidence="3" id="KW-1185">Reference proteome</keyword>
<dbReference type="Pfam" id="PF12443">
    <property type="entry name" value="AKNA"/>
    <property type="match status" value="1"/>
</dbReference>